<dbReference type="SUPFAM" id="SSF48452">
    <property type="entry name" value="TPR-like"/>
    <property type="match status" value="1"/>
</dbReference>
<comment type="similarity">
    <text evidence="2">Belongs to the SusD family.</text>
</comment>
<accession>A0ABR7KXF6</accession>
<dbReference type="Pfam" id="PF07980">
    <property type="entry name" value="SusD_RagB"/>
    <property type="match status" value="1"/>
</dbReference>
<dbReference type="EMBL" id="JACRYL010000027">
    <property type="protein sequence ID" value="MBC6112803.1"/>
    <property type="molecule type" value="Genomic_DNA"/>
</dbReference>
<keyword evidence="3" id="KW-0732">Signal</keyword>
<reference evidence="8 9" key="1">
    <citation type="submission" date="2020-08" db="EMBL/GenBank/DDBJ databases">
        <authorList>
            <person name="Sun Q."/>
            <person name="Inoue M."/>
        </authorList>
    </citation>
    <scope>NUCLEOTIDE SEQUENCE [LARGE SCALE GENOMIC DNA]</scope>
    <source>
        <strain evidence="8 9">CCM 8938</strain>
    </source>
</reference>
<dbReference type="RefSeq" id="WP_187073220.1">
    <property type="nucleotide sequence ID" value="NZ_JACRYL010000027.1"/>
</dbReference>
<dbReference type="Proteomes" id="UP000652755">
    <property type="component" value="Unassembled WGS sequence"/>
</dbReference>
<sequence length="457" mass="50259">MKKTYPVYLSIVLLAMFIQSSCKKFVQTDGPRNQLTSAAVFADSTDANAAILGIYANMMQVGSFGFCSGALSLYPGLSADELYLSANDASAAQFYNNQLLPDNDKLQSLYIYAYKYIYETNACIDGISTSVKISDLNKSAMIGDAKFLRAFFYFNLVNLYGAVPLVTTTDYNVSRLIARSTTDLVYAQIIADLKYAQANLPVNSSLKERANYYSATALLAKVYLYSGQYAAAAAEADKIITSGKFAMVSNLNSVFLSSSSETIWNLLPVLPQQATFEGLYFVPTTSTAKPKYVIANSLYNSFEVGDLRKSTWIKANNVVGQIYPYPYKYKIGKTTGSITEYSVVFRLGEIFLIRAEANANIGNLNGAISDLNVIRKRAGLAGTTAVDKPALLSAIEKERQAELFCEWGNRWFDLKRTNRATQVLGPLKVNFKSTSVLYPISVSELNANPNLTQNTGY</sequence>
<keyword evidence="5" id="KW-0998">Cell outer membrane</keyword>
<evidence type="ECO:0000259" key="6">
    <source>
        <dbReference type="Pfam" id="PF07980"/>
    </source>
</evidence>
<organism evidence="8 9">
    <name type="scientific">Pedobacter fastidiosus</name>
    <dbReference type="NCBI Taxonomy" id="2765361"/>
    <lineage>
        <taxon>Bacteria</taxon>
        <taxon>Pseudomonadati</taxon>
        <taxon>Bacteroidota</taxon>
        <taxon>Sphingobacteriia</taxon>
        <taxon>Sphingobacteriales</taxon>
        <taxon>Sphingobacteriaceae</taxon>
        <taxon>Pedobacter</taxon>
    </lineage>
</organism>
<evidence type="ECO:0000256" key="3">
    <source>
        <dbReference type="ARBA" id="ARBA00022729"/>
    </source>
</evidence>
<evidence type="ECO:0000256" key="1">
    <source>
        <dbReference type="ARBA" id="ARBA00004442"/>
    </source>
</evidence>
<feature type="domain" description="RagB/SusD" evidence="6">
    <location>
        <begin position="322"/>
        <end position="457"/>
    </location>
</feature>
<dbReference type="InterPro" id="IPR012944">
    <property type="entry name" value="SusD_RagB_dom"/>
</dbReference>
<dbReference type="InterPro" id="IPR011990">
    <property type="entry name" value="TPR-like_helical_dom_sf"/>
</dbReference>
<name>A0ABR7KXF6_9SPHI</name>
<evidence type="ECO:0000256" key="4">
    <source>
        <dbReference type="ARBA" id="ARBA00023136"/>
    </source>
</evidence>
<evidence type="ECO:0000313" key="8">
    <source>
        <dbReference type="EMBL" id="MBC6112803.1"/>
    </source>
</evidence>
<dbReference type="CDD" id="cd08977">
    <property type="entry name" value="SusD"/>
    <property type="match status" value="1"/>
</dbReference>
<proteinExistence type="inferred from homology"/>
<comment type="caution">
    <text evidence="8">The sequence shown here is derived from an EMBL/GenBank/DDBJ whole genome shotgun (WGS) entry which is preliminary data.</text>
</comment>
<keyword evidence="9" id="KW-1185">Reference proteome</keyword>
<dbReference type="InterPro" id="IPR033985">
    <property type="entry name" value="SusD-like_N"/>
</dbReference>
<keyword evidence="4" id="KW-0472">Membrane</keyword>
<evidence type="ECO:0000313" key="9">
    <source>
        <dbReference type="Proteomes" id="UP000652755"/>
    </source>
</evidence>
<dbReference type="Pfam" id="PF14322">
    <property type="entry name" value="SusD-like_3"/>
    <property type="match status" value="1"/>
</dbReference>
<feature type="domain" description="SusD-like N-terminal" evidence="7">
    <location>
        <begin position="85"/>
        <end position="224"/>
    </location>
</feature>
<evidence type="ECO:0000256" key="5">
    <source>
        <dbReference type="ARBA" id="ARBA00023237"/>
    </source>
</evidence>
<evidence type="ECO:0000256" key="2">
    <source>
        <dbReference type="ARBA" id="ARBA00006275"/>
    </source>
</evidence>
<comment type="subcellular location">
    <subcellularLocation>
        <location evidence="1">Cell outer membrane</location>
    </subcellularLocation>
</comment>
<gene>
    <name evidence="8" type="ORF">H7U22_20460</name>
</gene>
<protein>
    <submittedName>
        <fullName evidence="8">RagB/SusD family nutrient uptake outer membrane protein</fullName>
    </submittedName>
</protein>
<evidence type="ECO:0000259" key="7">
    <source>
        <dbReference type="Pfam" id="PF14322"/>
    </source>
</evidence>
<dbReference type="Gene3D" id="1.25.40.390">
    <property type="match status" value="1"/>
</dbReference>